<dbReference type="AlphaFoldDB" id="A0AAD7QMJ9"/>
<organism evidence="3 4">
    <name type="scientific">Lipomyces tetrasporus</name>
    <dbReference type="NCBI Taxonomy" id="54092"/>
    <lineage>
        <taxon>Eukaryota</taxon>
        <taxon>Fungi</taxon>
        <taxon>Dikarya</taxon>
        <taxon>Ascomycota</taxon>
        <taxon>Saccharomycotina</taxon>
        <taxon>Lipomycetes</taxon>
        <taxon>Lipomycetales</taxon>
        <taxon>Lipomycetaceae</taxon>
        <taxon>Lipomyces</taxon>
    </lineage>
</organism>
<dbReference type="RefSeq" id="XP_056041431.1">
    <property type="nucleotide sequence ID" value="XM_056190208.1"/>
</dbReference>
<protein>
    <submittedName>
        <fullName evidence="3">Uncharacterized protein</fullName>
    </submittedName>
</protein>
<dbReference type="GeneID" id="80885374"/>
<reference evidence="3" key="1">
    <citation type="submission" date="2023-03" db="EMBL/GenBank/DDBJ databases">
        <title>Near-Complete genome sequence of Lipomyces tetrasporous NRRL Y-64009, an oleaginous yeast capable of growing on lignocellulosic hydrolysates.</title>
        <authorList>
            <consortium name="Lawrence Berkeley National Laboratory"/>
            <person name="Jagtap S.S."/>
            <person name="Liu J.-J."/>
            <person name="Walukiewicz H.E."/>
            <person name="Pangilinan J."/>
            <person name="Lipzen A."/>
            <person name="Ahrendt S."/>
            <person name="Koriabine M."/>
            <person name="Cobaugh K."/>
            <person name="Salamov A."/>
            <person name="Yoshinaga Y."/>
            <person name="Ng V."/>
            <person name="Daum C."/>
            <person name="Grigoriev I.V."/>
            <person name="Slininger P.J."/>
            <person name="Dien B.S."/>
            <person name="Jin Y.-S."/>
            <person name="Rao C.V."/>
        </authorList>
    </citation>
    <scope>NUCLEOTIDE SEQUENCE</scope>
    <source>
        <strain evidence="3">NRRL Y-64009</strain>
    </source>
</reference>
<feature type="compositionally biased region" description="Polar residues" evidence="2">
    <location>
        <begin position="132"/>
        <end position="144"/>
    </location>
</feature>
<sequence>MWSNSIASGEATIQLPPIKLLRYWEQNQGNINRLSRQPAKQTAIQQTRSTMERLAEMQQRMQEQMLQQRVFDQIEALEEKQERREERNERREVQREQREYFLQNHIYPDYLMQPQLPLHSPGQMPYTKPYKSASNYPLQSTTVTAEEHEDSKT</sequence>
<keyword evidence="4" id="KW-1185">Reference proteome</keyword>
<accession>A0AAD7QMJ9</accession>
<evidence type="ECO:0000313" key="4">
    <source>
        <dbReference type="Proteomes" id="UP001217417"/>
    </source>
</evidence>
<name>A0AAD7QMJ9_9ASCO</name>
<feature type="coiled-coil region" evidence="1">
    <location>
        <begin position="44"/>
        <end position="99"/>
    </location>
</feature>
<evidence type="ECO:0000256" key="2">
    <source>
        <dbReference type="SAM" id="MobiDB-lite"/>
    </source>
</evidence>
<feature type="region of interest" description="Disordered" evidence="2">
    <location>
        <begin position="118"/>
        <end position="153"/>
    </location>
</feature>
<evidence type="ECO:0000313" key="3">
    <source>
        <dbReference type="EMBL" id="KAJ8097981.1"/>
    </source>
</evidence>
<dbReference type="Proteomes" id="UP001217417">
    <property type="component" value="Unassembled WGS sequence"/>
</dbReference>
<proteinExistence type="predicted"/>
<dbReference type="EMBL" id="JARPMG010000010">
    <property type="protein sequence ID" value="KAJ8097981.1"/>
    <property type="molecule type" value="Genomic_DNA"/>
</dbReference>
<gene>
    <name evidence="3" type="ORF">POJ06DRAFT_285814</name>
</gene>
<evidence type="ECO:0000256" key="1">
    <source>
        <dbReference type="SAM" id="Coils"/>
    </source>
</evidence>
<keyword evidence="1" id="KW-0175">Coiled coil</keyword>
<comment type="caution">
    <text evidence="3">The sequence shown here is derived from an EMBL/GenBank/DDBJ whole genome shotgun (WGS) entry which is preliminary data.</text>
</comment>